<dbReference type="SUPFAM" id="SSF56219">
    <property type="entry name" value="DNase I-like"/>
    <property type="match status" value="1"/>
</dbReference>
<evidence type="ECO:0000313" key="1">
    <source>
        <dbReference type="EMBL" id="RYR42164.1"/>
    </source>
</evidence>
<evidence type="ECO:0000313" key="2">
    <source>
        <dbReference type="Proteomes" id="UP000289738"/>
    </source>
</evidence>
<dbReference type="InterPro" id="IPR036691">
    <property type="entry name" value="Endo/exonu/phosph_ase_sf"/>
</dbReference>
<comment type="caution">
    <text evidence="1">The sequence shown here is derived from an EMBL/GenBank/DDBJ whole genome shotgun (WGS) entry which is preliminary data.</text>
</comment>
<reference evidence="1 2" key="1">
    <citation type="submission" date="2019-01" db="EMBL/GenBank/DDBJ databases">
        <title>Sequencing of cultivated peanut Arachis hypogaea provides insights into genome evolution and oil improvement.</title>
        <authorList>
            <person name="Chen X."/>
        </authorList>
    </citation>
    <scope>NUCLEOTIDE SEQUENCE [LARGE SCALE GENOMIC DNA]</scope>
    <source>
        <strain evidence="2">cv. Fuhuasheng</strain>
        <tissue evidence="1">Leaves</tissue>
    </source>
</reference>
<dbReference type="AlphaFoldDB" id="A0A445BTY2"/>
<organism evidence="1 2">
    <name type="scientific">Arachis hypogaea</name>
    <name type="common">Peanut</name>
    <dbReference type="NCBI Taxonomy" id="3818"/>
    <lineage>
        <taxon>Eukaryota</taxon>
        <taxon>Viridiplantae</taxon>
        <taxon>Streptophyta</taxon>
        <taxon>Embryophyta</taxon>
        <taxon>Tracheophyta</taxon>
        <taxon>Spermatophyta</taxon>
        <taxon>Magnoliopsida</taxon>
        <taxon>eudicotyledons</taxon>
        <taxon>Gunneridae</taxon>
        <taxon>Pentapetalae</taxon>
        <taxon>rosids</taxon>
        <taxon>fabids</taxon>
        <taxon>Fabales</taxon>
        <taxon>Fabaceae</taxon>
        <taxon>Papilionoideae</taxon>
        <taxon>50 kb inversion clade</taxon>
        <taxon>dalbergioids sensu lato</taxon>
        <taxon>Dalbergieae</taxon>
        <taxon>Pterocarpus clade</taxon>
        <taxon>Arachis</taxon>
    </lineage>
</organism>
<gene>
    <name evidence="1" type="ORF">Ahy_A08g038628</name>
</gene>
<name>A0A445BTY2_ARAHY</name>
<dbReference type="Proteomes" id="UP000289738">
    <property type="component" value="Chromosome A08"/>
</dbReference>
<dbReference type="PANTHER" id="PTHR35218">
    <property type="entry name" value="RNASE H DOMAIN-CONTAINING PROTEIN"/>
    <property type="match status" value="1"/>
</dbReference>
<evidence type="ECO:0008006" key="3">
    <source>
        <dbReference type="Google" id="ProtNLM"/>
    </source>
</evidence>
<protein>
    <recommendedName>
        <fullName evidence="3">Endonuclease/exonuclease/phosphatase domain-containing protein</fullName>
    </recommendedName>
</protein>
<dbReference type="PANTHER" id="PTHR35218:SF9">
    <property type="entry name" value="ENDONUCLEASE_EXONUCLEASE_PHOSPHATASE DOMAIN-CONTAINING PROTEIN"/>
    <property type="match status" value="1"/>
</dbReference>
<dbReference type="EMBL" id="SDMP01000008">
    <property type="protein sequence ID" value="RYR42164.1"/>
    <property type="molecule type" value="Genomic_DNA"/>
</dbReference>
<sequence>MSIISWNCRRVAVPVIVSELHSMCKQLKLTIVFLIETRARESTIKKLKRKLHFENVFHIEPWGLSGGLCLLWNEIYNIDIYFWCDNHIKARIDDRKGNIWECNFIYGNPCSGRRKEQWRAITANNGNKGEP</sequence>
<keyword evidence="2" id="KW-1185">Reference proteome</keyword>
<accession>A0A445BTY2</accession>
<proteinExistence type="predicted"/>
<dbReference type="Gene3D" id="3.60.10.10">
    <property type="entry name" value="Endonuclease/exonuclease/phosphatase"/>
    <property type="match status" value="1"/>
</dbReference>